<dbReference type="GO" id="GO:0016757">
    <property type="term" value="F:glycosyltransferase activity"/>
    <property type="evidence" value="ECO:0007669"/>
    <property type="project" value="InterPro"/>
</dbReference>
<feature type="domain" description="Glycosyl transferase family 1" evidence="1">
    <location>
        <begin position="197"/>
        <end position="372"/>
    </location>
</feature>
<gene>
    <name evidence="2" type="ORF">HNQ65_004637</name>
</gene>
<dbReference type="AlphaFoldDB" id="A0A7W8DM43"/>
<dbReference type="Gene3D" id="3.40.50.2000">
    <property type="entry name" value="Glycogen Phosphorylase B"/>
    <property type="match status" value="2"/>
</dbReference>
<accession>A0A7W8DM43</accession>
<dbReference type="InterPro" id="IPR050194">
    <property type="entry name" value="Glycosyltransferase_grp1"/>
</dbReference>
<dbReference type="InterPro" id="IPR001296">
    <property type="entry name" value="Glyco_trans_1"/>
</dbReference>
<dbReference type="RefSeq" id="WP_184343414.1">
    <property type="nucleotide sequence ID" value="NZ_JACHIG010000013.1"/>
</dbReference>
<dbReference type="PANTHER" id="PTHR45947:SF3">
    <property type="entry name" value="SULFOQUINOVOSYL TRANSFERASE SQD2"/>
    <property type="match status" value="1"/>
</dbReference>
<dbReference type="EMBL" id="JACHIG010000013">
    <property type="protein sequence ID" value="MBB5035029.1"/>
    <property type="molecule type" value="Genomic_DNA"/>
</dbReference>
<dbReference type="Proteomes" id="UP000590740">
    <property type="component" value="Unassembled WGS sequence"/>
</dbReference>
<keyword evidence="3" id="KW-1185">Reference proteome</keyword>
<protein>
    <submittedName>
        <fullName evidence="2">Glycosyltransferase involved in cell wall biosynthesis</fullName>
    </submittedName>
</protein>
<sequence length="401" mass="45285">MSAGKPRLLMVGHMYATAFNRRKLNPLADDFEVTCVTWELNETKLFGLPLAVFEKEDHEPRYELVRLPVWPRRAGITRYVHEGLSRVMREKAYDVVLVDSEPWGLIRWQVWAMTRMMQPWAMFGEFTWENVERCGLKGGVLSVIYRLAACTHDFSISGNQACRAILLKHGAKAEMNLVAAQLGVESADFRPATAAEKAELRVKLGVAKEGFLVGFCGRLNAEKGIRELLAAVEEVRALMPERDVRLALLGHGLMDDELKAMRAEKRWLDVLAPRPHREVAEFMRSLDLFVLASKPVHEGPSVWEEQFGHVLIEAMAARVATLGSASGAIPEVIGMEEAVFAHSDAKALADVMARWVRDDEGRERLAEAQRQRTLANYTHEALGRTWSDFLLKNLKKRRLVS</sequence>
<dbReference type="Pfam" id="PF00534">
    <property type="entry name" value="Glycos_transf_1"/>
    <property type="match status" value="1"/>
</dbReference>
<proteinExistence type="predicted"/>
<keyword evidence="2" id="KW-0808">Transferase</keyword>
<evidence type="ECO:0000259" key="1">
    <source>
        <dbReference type="Pfam" id="PF00534"/>
    </source>
</evidence>
<dbReference type="CDD" id="cd03801">
    <property type="entry name" value="GT4_PimA-like"/>
    <property type="match status" value="1"/>
</dbReference>
<organism evidence="2 3">
    <name type="scientific">Prosthecobacter vanneervenii</name>
    <dbReference type="NCBI Taxonomy" id="48466"/>
    <lineage>
        <taxon>Bacteria</taxon>
        <taxon>Pseudomonadati</taxon>
        <taxon>Verrucomicrobiota</taxon>
        <taxon>Verrucomicrobiia</taxon>
        <taxon>Verrucomicrobiales</taxon>
        <taxon>Verrucomicrobiaceae</taxon>
        <taxon>Prosthecobacter</taxon>
    </lineage>
</organism>
<evidence type="ECO:0000313" key="2">
    <source>
        <dbReference type="EMBL" id="MBB5035029.1"/>
    </source>
</evidence>
<dbReference type="PANTHER" id="PTHR45947">
    <property type="entry name" value="SULFOQUINOVOSYL TRANSFERASE SQD2"/>
    <property type="match status" value="1"/>
</dbReference>
<name>A0A7W8DM43_9BACT</name>
<evidence type="ECO:0000313" key="3">
    <source>
        <dbReference type="Proteomes" id="UP000590740"/>
    </source>
</evidence>
<dbReference type="SUPFAM" id="SSF53756">
    <property type="entry name" value="UDP-Glycosyltransferase/glycogen phosphorylase"/>
    <property type="match status" value="1"/>
</dbReference>
<reference evidence="2 3" key="1">
    <citation type="submission" date="2020-08" db="EMBL/GenBank/DDBJ databases">
        <title>Genomic Encyclopedia of Type Strains, Phase IV (KMG-IV): sequencing the most valuable type-strain genomes for metagenomic binning, comparative biology and taxonomic classification.</title>
        <authorList>
            <person name="Goeker M."/>
        </authorList>
    </citation>
    <scope>NUCLEOTIDE SEQUENCE [LARGE SCALE GENOMIC DNA]</scope>
    <source>
        <strain evidence="2 3">DSM 12252</strain>
    </source>
</reference>
<comment type="caution">
    <text evidence="2">The sequence shown here is derived from an EMBL/GenBank/DDBJ whole genome shotgun (WGS) entry which is preliminary data.</text>
</comment>